<dbReference type="PANTHER" id="PTHR36174:SF1">
    <property type="entry name" value="LIPID II:GLYCINE GLYCYLTRANSFERASE"/>
    <property type="match status" value="1"/>
</dbReference>
<keyword evidence="12" id="KW-0175">Coiled coil</keyword>
<evidence type="ECO:0000256" key="8">
    <source>
        <dbReference type="ARBA" id="ARBA00039074"/>
    </source>
</evidence>
<comment type="similarity">
    <text evidence="2">Belongs to the FemABX family.</text>
</comment>
<dbReference type="GO" id="GO:0071555">
    <property type="term" value="P:cell wall organization"/>
    <property type="evidence" value="ECO:0007669"/>
    <property type="project" value="UniProtKB-KW"/>
</dbReference>
<evidence type="ECO:0000256" key="10">
    <source>
        <dbReference type="ARBA" id="ARBA00042933"/>
    </source>
</evidence>
<keyword evidence="3" id="KW-0808">Transferase</keyword>
<dbReference type="Pfam" id="PF02388">
    <property type="entry name" value="FemAB"/>
    <property type="match status" value="1"/>
</dbReference>
<keyword evidence="14" id="KW-1185">Reference proteome</keyword>
<dbReference type="InterPro" id="IPR050644">
    <property type="entry name" value="PG_Glycine_Bridge_Synth"/>
</dbReference>
<proteinExistence type="inferred from homology"/>
<dbReference type="InterPro" id="IPR016181">
    <property type="entry name" value="Acyl_CoA_acyltransferase"/>
</dbReference>
<reference evidence="13 14" key="1">
    <citation type="submission" date="2017-04" db="EMBL/GenBank/DDBJ databases">
        <authorList>
            <person name="Veseli I.A."/>
            <person name="Tang C."/>
            <person name="Pombert J.-F."/>
        </authorList>
    </citation>
    <scope>NUCLEOTIDE SEQUENCE [LARGE SCALE GENOMIC DNA]</scope>
    <source>
        <strain evidence="13 14">ATCC 700373</strain>
    </source>
</reference>
<evidence type="ECO:0000256" key="11">
    <source>
        <dbReference type="ARBA" id="ARBA00048654"/>
    </source>
</evidence>
<dbReference type="Gene3D" id="3.40.630.30">
    <property type="match status" value="2"/>
</dbReference>
<evidence type="ECO:0000256" key="2">
    <source>
        <dbReference type="ARBA" id="ARBA00009943"/>
    </source>
</evidence>
<dbReference type="AlphaFoldDB" id="A0AAC9WJ38"/>
<dbReference type="EMBL" id="CP020773">
    <property type="protein sequence ID" value="ARJ50416.1"/>
    <property type="molecule type" value="Genomic_DNA"/>
</dbReference>
<dbReference type="RefSeq" id="WP_085236894.1">
    <property type="nucleotide sequence ID" value="NZ_CP020773.1"/>
</dbReference>
<comment type="catalytic activity">
    <reaction evidence="11">
        <text>beta-D-GlcNAc-(1-&gt;4)-Mur2Ac(oyl-L-Ala-D-isoglutaminyl-L-Lys-D-Ala-D-Ala)-di-trans,octa-cis-undecaprenyl diphosphate + glycyl-tRNA(Gly) = beta-D-GlcNAc-(1-&gt;4)-Mur2Ac(oyl-L-Ala-D-isoglutaminyl-L-Lys-(N(6)-Gly)-D-Ala-D-Ala)-di-trans,octa-cis-undecaprenyl diphosphate + tRNA(Gly) + H(+)</text>
        <dbReference type="Rhea" id="RHEA:30435"/>
        <dbReference type="Rhea" id="RHEA-COMP:9664"/>
        <dbReference type="Rhea" id="RHEA-COMP:9683"/>
        <dbReference type="ChEBI" id="CHEBI:15378"/>
        <dbReference type="ChEBI" id="CHEBI:62233"/>
        <dbReference type="ChEBI" id="CHEBI:62234"/>
        <dbReference type="ChEBI" id="CHEBI:78442"/>
        <dbReference type="ChEBI" id="CHEBI:78522"/>
        <dbReference type="EC" id="2.3.2.16"/>
    </reaction>
</comment>
<evidence type="ECO:0000256" key="1">
    <source>
        <dbReference type="ARBA" id="ARBA00004496"/>
    </source>
</evidence>
<protein>
    <recommendedName>
        <fullName evidence="9">Lipid II:glycine glycyltransferase</fullName>
        <ecNumber evidence="8">2.3.2.16</ecNumber>
    </recommendedName>
    <alternativeName>
        <fullName evidence="10">Factor essential for expression of methicillin resistance X</fullName>
    </alternativeName>
</protein>
<evidence type="ECO:0000256" key="9">
    <source>
        <dbReference type="ARBA" id="ARBA00040679"/>
    </source>
</evidence>
<evidence type="ECO:0000256" key="6">
    <source>
        <dbReference type="ARBA" id="ARBA00023315"/>
    </source>
</evidence>
<name>A0AAC9WJ38_9STAP</name>
<organism evidence="13 14">
    <name type="scientific">Staphylococcus lutrae</name>
    <dbReference type="NCBI Taxonomy" id="155085"/>
    <lineage>
        <taxon>Bacteria</taxon>
        <taxon>Bacillati</taxon>
        <taxon>Bacillota</taxon>
        <taxon>Bacilli</taxon>
        <taxon>Bacillales</taxon>
        <taxon>Staphylococcaceae</taxon>
        <taxon>Staphylococcus</taxon>
    </lineage>
</organism>
<dbReference type="Gene3D" id="1.20.58.90">
    <property type="match status" value="1"/>
</dbReference>
<feature type="coiled-coil region" evidence="12">
    <location>
        <begin position="239"/>
        <end position="293"/>
    </location>
</feature>
<evidence type="ECO:0000256" key="4">
    <source>
        <dbReference type="ARBA" id="ARBA00022960"/>
    </source>
</evidence>
<evidence type="ECO:0000256" key="3">
    <source>
        <dbReference type="ARBA" id="ARBA00022679"/>
    </source>
</evidence>
<dbReference type="GO" id="GO:0008360">
    <property type="term" value="P:regulation of cell shape"/>
    <property type="evidence" value="ECO:0007669"/>
    <property type="project" value="UniProtKB-KW"/>
</dbReference>
<dbReference type="GO" id="GO:0009252">
    <property type="term" value="P:peptidoglycan biosynthetic process"/>
    <property type="evidence" value="ECO:0007669"/>
    <property type="project" value="UniProtKB-KW"/>
</dbReference>
<evidence type="ECO:0000313" key="14">
    <source>
        <dbReference type="Proteomes" id="UP000242864"/>
    </source>
</evidence>
<dbReference type="PANTHER" id="PTHR36174">
    <property type="entry name" value="LIPID II:GLYCINE GLYCYLTRANSFERASE"/>
    <property type="match status" value="1"/>
</dbReference>
<dbReference type="SUPFAM" id="SSF55729">
    <property type="entry name" value="Acyl-CoA N-acyltransferases (Nat)"/>
    <property type="match status" value="2"/>
</dbReference>
<accession>A0AAC9WJ38</accession>
<evidence type="ECO:0000256" key="12">
    <source>
        <dbReference type="SAM" id="Coils"/>
    </source>
</evidence>
<evidence type="ECO:0000256" key="5">
    <source>
        <dbReference type="ARBA" id="ARBA00022984"/>
    </source>
</evidence>
<gene>
    <name evidence="13" type="ORF">B5P37_03375</name>
</gene>
<dbReference type="PROSITE" id="PS51191">
    <property type="entry name" value="FEMABX"/>
    <property type="match status" value="1"/>
</dbReference>
<keyword evidence="6" id="KW-0012">Acyltransferase</keyword>
<keyword evidence="7" id="KW-0961">Cell wall biogenesis/degradation</keyword>
<comment type="subcellular location">
    <subcellularLocation>
        <location evidence="1">Cytoplasm</location>
    </subcellularLocation>
</comment>
<dbReference type="GO" id="GO:0005737">
    <property type="term" value="C:cytoplasm"/>
    <property type="evidence" value="ECO:0007669"/>
    <property type="project" value="UniProtKB-SubCell"/>
</dbReference>
<sequence length="421" mass="48392">MKRMNITDQAHDAFVKTHPTGDLLQLTKWGETKQLTGWYAKRIAVGENGEIKGVAQLLFKKIPRTPFTICYASRGFVVDYTDINAVKALLAEAIKEAKAEKAYTIKIDPDVEVDHGMTVVRDLLQMGFRHKGFKAGLAKDYIQPRMTMITPIDQSDEALIQSFDNRNRSKVRLALKRGTKVERKGREDLKIFADLMAETGARDGFLTRDFSYFETIYDALHPEGDAELFLVKLEPRPVLSELTAEQEKLQAEVNALAEKDQNNKKVRNKIKDAEQKMQKNDALIKDMEALESKHPEGIYLSGALLMFTGSKAYYLYGASSNHYRDFLPNHHMQFKMMQFAREKGAKTYDFGGTDNQPDKDSSHYGLWAFKKSWGTRLSEKIGEFDYVLNPIIYQIVEQFKPQLTQLKIKMVRRLKERQQRK</sequence>
<evidence type="ECO:0000313" key="13">
    <source>
        <dbReference type="EMBL" id="ARJ50416.1"/>
    </source>
</evidence>
<dbReference type="Proteomes" id="UP000242864">
    <property type="component" value="Chromosome"/>
</dbReference>
<dbReference type="InterPro" id="IPR003447">
    <property type="entry name" value="FEMABX"/>
</dbReference>
<keyword evidence="4" id="KW-0133">Cell shape</keyword>
<evidence type="ECO:0000256" key="7">
    <source>
        <dbReference type="ARBA" id="ARBA00023316"/>
    </source>
</evidence>
<keyword evidence="5" id="KW-0573">Peptidoglycan synthesis</keyword>
<dbReference type="KEGG" id="slz:B5P37_03375"/>
<dbReference type="EC" id="2.3.2.16" evidence="8"/>
<dbReference type="GO" id="GO:0016755">
    <property type="term" value="F:aminoacyltransferase activity"/>
    <property type="evidence" value="ECO:0007669"/>
    <property type="project" value="InterPro"/>
</dbReference>